<comment type="caution">
    <text evidence="2">The sequence shown here is derived from an EMBL/GenBank/DDBJ whole genome shotgun (WGS) entry which is preliminary data.</text>
</comment>
<protein>
    <submittedName>
        <fullName evidence="2">Uncharacterized protein</fullName>
    </submittedName>
</protein>
<feature type="compositionally biased region" description="Basic and acidic residues" evidence="1">
    <location>
        <begin position="45"/>
        <end position="94"/>
    </location>
</feature>
<sequence length="126" mass="13787">MSENEQPIGHENAFSTRAQLLSELQQLDRNNRSLQNEVGQVAAKRSAEAAERPFADAGLHHEAASLREMVRELRARDEEKSARTPRSGRGEAPRRRVHVRVRGELRAAASDDAAAGGRAGRAGARV</sequence>
<gene>
    <name evidence="2" type="ORF">AB1Y20_013681</name>
</gene>
<dbReference type="Proteomes" id="UP001515480">
    <property type="component" value="Unassembled WGS sequence"/>
</dbReference>
<evidence type="ECO:0000313" key="2">
    <source>
        <dbReference type="EMBL" id="KAL1499170.1"/>
    </source>
</evidence>
<dbReference type="AlphaFoldDB" id="A0AB34IGF3"/>
<name>A0AB34IGF3_PRYPA</name>
<reference evidence="2 3" key="1">
    <citation type="journal article" date="2024" name="Science">
        <title>Giant polyketide synthase enzymes in the biosynthesis of giant marine polyether toxins.</title>
        <authorList>
            <person name="Fallon T.R."/>
            <person name="Shende V.V."/>
            <person name="Wierzbicki I.H."/>
            <person name="Pendleton A.L."/>
            <person name="Watervoot N.F."/>
            <person name="Auber R.P."/>
            <person name="Gonzalez D.J."/>
            <person name="Wisecaver J.H."/>
            <person name="Moore B.S."/>
        </authorList>
    </citation>
    <scope>NUCLEOTIDE SEQUENCE [LARGE SCALE GENOMIC DNA]</scope>
    <source>
        <strain evidence="2 3">12B1</strain>
    </source>
</reference>
<accession>A0AB34IGF3</accession>
<organism evidence="2 3">
    <name type="scientific">Prymnesium parvum</name>
    <name type="common">Toxic golden alga</name>
    <dbReference type="NCBI Taxonomy" id="97485"/>
    <lineage>
        <taxon>Eukaryota</taxon>
        <taxon>Haptista</taxon>
        <taxon>Haptophyta</taxon>
        <taxon>Prymnesiophyceae</taxon>
        <taxon>Prymnesiales</taxon>
        <taxon>Prymnesiaceae</taxon>
        <taxon>Prymnesium</taxon>
    </lineage>
</organism>
<dbReference type="EMBL" id="JBGBPQ010000026">
    <property type="protein sequence ID" value="KAL1499170.1"/>
    <property type="molecule type" value="Genomic_DNA"/>
</dbReference>
<keyword evidence="3" id="KW-1185">Reference proteome</keyword>
<proteinExistence type="predicted"/>
<evidence type="ECO:0000313" key="3">
    <source>
        <dbReference type="Proteomes" id="UP001515480"/>
    </source>
</evidence>
<evidence type="ECO:0000256" key="1">
    <source>
        <dbReference type="SAM" id="MobiDB-lite"/>
    </source>
</evidence>
<feature type="compositionally biased region" description="Low complexity" evidence="1">
    <location>
        <begin position="106"/>
        <end position="126"/>
    </location>
</feature>
<feature type="region of interest" description="Disordered" evidence="1">
    <location>
        <begin position="31"/>
        <end position="126"/>
    </location>
</feature>